<keyword evidence="2" id="KW-1185">Reference proteome</keyword>
<sequence length="101" mass="11491">MSLKAQTHFHTICKIWVITPHGARQQFGMLIFVHEKISAQLPDHLTPLPCLFSGINWLQHPRLTLSNPQHDYAAAPPSRCDSDTATHLFPYHSLRFHTPTA</sequence>
<dbReference type="AlphaFoldDB" id="A0A9Q3KZQ0"/>
<gene>
    <name evidence="1" type="ORF">O181_130805</name>
</gene>
<evidence type="ECO:0000313" key="2">
    <source>
        <dbReference type="Proteomes" id="UP000765509"/>
    </source>
</evidence>
<evidence type="ECO:0000313" key="1">
    <source>
        <dbReference type="EMBL" id="MBW0591090.1"/>
    </source>
</evidence>
<comment type="caution">
    <text evidence="1">The sequence shown here is derived from an EMBL/GenBank/DDBJ whole genome shotgun (WGS) entry which is preliminary data.</text>
</comment>
<organism evidence="1 2">
    <name type="scientific">Austropuccinia psidii MF-1</name>
    <dbReference type="NCBI Taxonomy" id="1389203"/>
    <lineage>
        <taxon>Eukaryota</taxon>
        <taxon>Fungi</taxon>
        <taxon>Dikarya</taxon>
        <taxon>Basidiomycota</taxon>
        <taxon>Pucciniomycotina</taxon>
        <taxon>Pucciniomycetes</taxon>
        <taxon>Pucciniales</taxon>
        <taxon>Sphaerophragmiaceae</taxon>
        <taxon>Austropuccinia</taxon>
    </lineage>
</organism>
<protein>
    <submittedName>
        <fullName evidence="1">Uncharacterized protein</fullName>
    </submittedName>
</protein>
<name>A0A9Q3KZQ0_9BASI</name>
<dbReference type="Proteomes" id="UP000765509">
    <property type="component" value="Unassembled WGS sequence"/>
</dbReference>
<dbReference type="EMBL" id="AVOT02141367">
    <property type="protein sequence ID" value="MBW0591090.1"/>
    <property type="molecule type" value="Genomic_DNA"/>
</dbReference>
<proteinExistence type="predicted"/>
<accession>A0A9Q3KZQ0</accession>
<reference evidence="1" key="1">
    <citation type="submission" date="2021-03" db="EMBL/GenBank/DDBJ databases">
        <title>Draft genome sequence of rust myrtle Austropuccinia psidii MF-1, a brazilian biotype.</title>
        <authorList>
            <person name="Quecine M.C."/>
            <person name="Pachon D.M.R."/>
            <person name="Bonatelli M.L."/>
            <person name="Correr F.H."/>
            <person name="Franceschini L.M."/>
            <person name="Leite T.F."/>
            <person name="Margarido G.R.A."/>
            <person name="Almeida C.A."/>
            <person name="Ferrarezi J.A."/>
            <person name="Labate C.A."/>
        </authorList>
    </citation>
    <scope>NUCLEOTIDE SEQUENCE</scope>
    <source>
        <strain evidence="1">MF-1</strain>
    </source>
</reference>